<evidence type="ECO:0000256" key="3">
    <source>
        <dbReference type="ARBA" id="ARBA00022771"/>
    </source>
</evidence>
<protein>
    <recommendedName>
        <fullName evidence="17">ZF-HD dimerization-type domain-containing protein</fullName>
    </recommendedName>
</protein>
<dbReference type="InterPro" id="IPR006455">
    <property type="entry name" value="Homeodomain_ZF_HD"/>
</dbReference>
<dbReference type="Proteomes" id="UP000030689">
    <property type="component" value="Unassembled WGS sequence"/>
</dbReference>
<feature type="domain" description="Homeobox" evidence="13">
    <location>
        <begin position="190"/>
        <end position="254"/>
    </location>
</feature>
<dbReference type="GO" id="GO:0005634">
    <property type="term" value="C:nucleus"/>
    <property type="evidence" value="ECO:0007669"/>
    <property type="project" value="UniProtKB-SubCell"/>
</dbReference>
<dbReference type="GO" id="GO:0003700">
    <property type="term" value="F:DNA-binding transcription factor activity"/>
    <property type="evidence" value="ECO:0007669"/>
    <property type="project" value="TreeGrafter"/>
</dbReference>
<evidence type="ECO:0000256" key="4">
    <source>
        <dbReference type="ARBA" id="ARBA00022833"/>
    </source>
</evidence>
<keyword evidence="4" id="KW-0862">Zinc</keyword>
<evidence type="ECO:0000259" key="13">
    <source>
        <dbReference type="PROSITE" id="PS50071"/>
    </source>
</evidence>
<feature type="DNA-binding region" description="Homeobox" evidence="10">
    <location>
        <begin position="192"/>
        <end position="255"/>
    </location>
</feature>
<feature type="compositionally biased region" description="Polar residues" evidence="11">
    <location>
        <begin position="8"/>
        <end position="18"/>
    </location>
</feature>
<organism evidence="15 16">
    <name type="scientific">Eutrema salsugineum</name>
    <name type="common">Saltwater cress</name>
    <name type="synonym">Sisymbrium salsugineum</name>
    <dbReference type="NCBI Taxonomy" id="72664"/>
    <lineage>
        <taxon>Eukaryota</taxon>
        <taxon>Viridiplantae</taxon>
        <taxon>Streptophyta</taxon>
        <taxon>Embryophyta</taxon>
        <taxon>Tracheophyta</taxon>
        <taxon>Spermatophyta</taxon>
        <taxon>Magnoliopsida</taxon>
        <taxon>eudicotyledons</taxon>
        <taxon>Gunneridae</taxon>
        <taxon>Pentapetalae</taxon>
        <taxon>rosids</taxon>
        <taxon>malvids</taxon>
        <taxon>Brassicales</taxon>
        <taxon>Brassicaceae</taxon>
        <taxon>Eutremeae</taxon>
        <taxon>Eutrema</taxon>
    </lineage>
</organism>
<dbReference type="PROSITE" id="PS51523">
    <property type="entry name" value="ZF_HD_DIMER"/>
    <property type="match status" value="1"/>
</dbReference>
<dbReference type="eggNOG" id="ENOG502QZSB">
    <property type="taxonomic scope" value="Eukaryota"/>
</dbReference>
<keyword evidence="3" id="KW-0863">Zinc-finger</keyword>
<evidence type="ECO:0000313" key="15">
    <source>
        <dbReference type="EMBL" id="ESQ45438.1"/>
    </source>
</evidence>
<name>V4LZT6_EUTSA</name>
<keyword evidence="7 10" id="KW-0371">Homeobox</keyword>
<sequence>MEFGGNGNAITSMISTTPLEVKPHSDPGRDPYPSPDAKPGSDPISKPPMVHTAVKKENPKPMTRSDQAAKYKECQKNHAALTGGHVVDGCCDFMPGGEEGTLGALKCAACKCHRSFHRKEMYGHSKQELITPAFYYSNSSYKAVQPRGMHPTGEIGRRTSSSSEDMNKILNHRNQSIDGNGSMRMMMMRKKKKRIRTKINEEQKEKMKEFAERLGWRIQKKDEEEIDKFCRLVNLRRQVFKVWMHNNKQAMKRNFYRIVDANLDNISVYYVLIFRVYVRFLLISFIVCGCNK</sequence>
<evidence type="ECO:0000256" key="7">
    <source>
        <dbReference type="ARBA" id="ARBA00023155"/>
    </source>
</evidence>
<keyword evidence="12" id="KW-1133">Transmembrane helix</keyword>
<dbReference type="AlphaFoldDB" id="V4LZT6"/>
<dbReference type="NCBIfam" id="TIGR01566">
    <property type="entry name" value="ZF_HD_prot_N"/>
    <property type="match status" value="1"/>
</dbReference>
<feature type="transmembrane region" description="Helical" evidence="12">
    <location>
        <begin position="268"/>
        <end position="290"/>
    </location>
</feature>
<keyword evidence="2" id="KW-0479">Metal-binding</keyword>
<dbReference type="GO" id="GO:0000976">
    <property type="term" value="F:transcription cis-regulatory region binding"/>
    <property type="evidence" value="ECO:0007669"/>
    <property type="project" value="TreeGrafter"/>
</dbReference>
<gene>
    <name evidence="15" type="ORF">EUTSA_v10010588mg</name>
</gene>
<proteinExistence type="predicted"/>
<dbReference type="KEGG" id="eus:EUTSA_v10010588mg"/>
<dbReference type="PANTHER" id="PTHR31948:SF79">
    <property type="entry name" value="ZINC-FINGER HOMEODOMAIN PROTEIN 7"/>
    <property type="match status" value="1"/>
</dbReference>
<evidence type="ECO:0000256" key="6">
    <source>
        <dbReference type="ARBA" id="ARBA00023125"/>
    </source>
</evidence>
<keyword evidence="12" id="KW-0812">Transmembrane</keyword>
<comment type="subcellular location">
    <subcellularLocation>
        <location evidence="1 10">Nucleus</location>
    </subcellularLocation>
</comment>
<keyword evidence="9 10" id="KW-0539">Nucleus</keyword>
<dbReference type="EMBL" id="KI517435">
    <property type="protein sequence ID" value="ESQ45438.1"/>
    <property type="molecule type" value="Genomic_DNA"/>
</dbReference>
<evidence type="ECO:0000256" key="9">
    <source>
        <dbReference type="ARBA" id="ARBA00023242"/>
    </source>
</evidence>
<dbReference type="GO" id="GO:0008270">
    <property type="term" value="F:zinc ion binding"/>
    <property type="evidence" value="ECO:0007669"/>
    <property type="project" value="UniProtKB-KW"/>
</dbReference>
<dbReference type="OMA" id="MHPTGEI"/>
<dbReference type="FunFam" id="1.10.10.60:FF:000257">
    <property type="entry name" value="Zinc-finger homeodomain protein 2"/>
    <property type="match status" value="1"/>
</dbReference>
<keyword evidence="8" id="KW-0804">Transcription</keyword>
<dbReference type="InterPro" id="IPR006456">
    <property type="entry name" value="ZF_HD_homeobox_Cys/His_dimer"/>
</dbReference>
<keyword evidence="6 10" id="KW-0238">DNA-binding</keyword>
<keyword evidence="16" id="KW-1185">Reference proteome</keyword>
<feature type="region of interest" description="Disordered" evidence="11">
    <location>
        <begin position="1"/>
        <end position="68"/>
    </location>
</feature>
<accession>V4LZT6</accession>
<dbReference type="PROSITE" id="PS50071">
    <property type="entry name" value="HOMEOBOX_2"/>
    <property type="match status" value="1"/>
</dbReference>
<evidence type="ECO:0000256" key="5">
    <source>
        <dbReference type="ARBA" id="ARBA00023015"/>
    </source>
</evidence>
<dbReference type="InterPro" id="IPR009057">
    <property type="entry name" value="Homeodomain-like_sf"/>
</dbReference>
<evidence type="ECO:0008006" key="17">
    <source>
        <dbReference type="Google" id="ProtNLM"/>
    </source>
</evidence>
<dbReference type="PANTHER" id="PTHR31948">
    <property type="entry name" value="ZINC-FINGER HOMEODOMAIN PROTEIN 2"/>
    <property type="match status" value="1"/>
</dbReference>
<evidence type="ECO:0000256" key="11">
    <source>
        <dbReference type="SAM" id="MobiDB-lite"/>
    </source>
</evidence>
<evidence type="ECO:0000256" key="1">
    <source>
        <dbReference type="ARBA" id="ARBA00004123"/>
    </source>
</evidence>
<dbReference type="Gramene" id="ESQ45438">
    <property type="protein sequence ID" value="ESQ45438"/>
    <property type="gene ID" value="EUTSA_v10010588mg"/>
</dbReference>
<evidence type="ECO:0000256" key="8">
    <source>
        <dbReference type="ARBA" id="ARBA00023163"/>
    </source>
</evidence>
<keyword evidence="5" id="KW-0805">Transcription regulation</keyword>
<evidence type="ECO:0000256" key="2">
    <source>
        <dbReference type="ARBA" id="ARBA00022723"/>
    </source>
</evidence>
<reference evidence="15 16" key="1">
    <citation type="journal article" date="2013" name="Front. Plant Sci.">
        <title>The Reference Genome of the Halophytic Plant Eutrema salsugineum.</title>
        <authorList>
            <person name="Yang R."/>
            <person name="Jarvis D.E."/>
            <person name="Chen H."/>
            <person name="Beilstein M.A."/>
            <person name="Grimwood J."/>
            <person name="Jenkins J."/>
            <person name="Shu S."/>
            <person name="Prochnik S."/>
            <person name="Xin M."/>
            <person name="Ma C."/>
            <person name="Schmutz J."/>
            <person name="Wing R.A."/>
            <person name="Mitchell-Olds T."/>
            <person name="Schumaker K.S."/>
            <person name="Wang X."/>
        </authorList>
    </citation>
    <scope>NUCLEOTIDE SEQUENCE [LARGE SCALE GENOMIC DNA]</scope>
</reference>
<dbReference type="InterPro" id="IPR001356">
    <property type="entry name" value="HD"/>
</dbReference>
<evidence type="ECO:0000256" key="10">
    <source>
        <dbReference type="PROSITE-ProRule" id="PRU00108"/>
    </source>
</evidence>
<dbReference type="SUPFAM" id="SSF46689">
    <property type="entry name" value="Homeodomain-like"/>
    <property type="match status" value="1"/>
</dbReference>
<dbReference type="GO" id="GO:0050793">
    <property type="term" value="P:regulation of developmental process"/>
    <property type="evidence" value="ECO:0007669"/>
    <property type="project" value="TreeGrafter"/>
</dbReference>
<dbReference type="NCBIfam" id="TIGR01565">
    <property type="entry name" value="homeo_ZF_HD"/>
    <property type="match status" value="1"/>
</dbReference>
<dbReference type="STRING" id="72664.V4LZT6"/>
<dbReference type="Gene3D" id="1.10.10.60">
    <property type="entry name" value="Homeodomain-like"/>
    <property type="match status" value="1"/>
</dbReference>
<keyword evidence="12" id="KW-0472">Membrane</keyword>
<evidence type="ECO:0000256" key="12">
    <source>
        <dbReference type="SAM" id="Phobius"/>
    </source>
</evidence>
<evidence type="ECO:0000259" key="14">
    <source>
        <dbReference type="PROSITE" id="PS51523"/>
    </source>
</evidence>
<evidence type="ECO:0000313" key="16">
    <source>
        <dbReference type="Proteomes" id="UP000030689"/>
    </source>
</evidence>
<dbReference type="Pfam" id="PF04770">
    <property type="entry name" value="ZF-HD_dimer"/>
    <property type="match status" value="1"/>
</dbReference>
<feature type="domain" description="ZF-HD dimerization-type" evidence="14">
    <location>
        <begin position="71"/>
        <end position="120"/>
    </location>
</feature>